<evidence type="ECO:0000313" key="2">
    <source>
        <dbReference type="Proteomes" id="UP000091967"/>
    </source>
</evidence>
<gene>
    <name evidence="1" type="ORF">FPOA_00412</name>
</gene>
<comment type="caution">
    <text evidence="1">The sequence shown here is derived from an EMBL/GenBank/DDBJ whole genome shotgun (WGS) entry which is preliminary data.</text>
</comment>
<dbReference type="EMBL" id="LYXU01000001">
    <property type="protein sequence ID" value="OBS26469.1"/>
    <property type="molecule type" value="Genomic_DNA"/>
</dbReference>
<evidence type="ECO:0000313" key="1">
    <source>
        <dbReference type="EMBL" id="OBS26469.1"/>
    </source>
</evidence>
<keyword evidence="2" id="KW-1185">Reference proteome</keyword>
<dbReference type="AlphaFoldDB" id="A0A1B8B167"/>
<sequence>MEAKDPVVKRSSYVQGLMSGESKLSFYNRYEPDLADQSVKTARSVKRLVKEAVRALSQSFTMGVSGSEPGLSQGEGT</sequence>
<reference evidence="1 2" key="1">
    <citation type="submission" date="2016-06" db="EMBL/GenBank/DDBJ databases">
        <title>Living apart together: crosstalk between the core and supernumerary genomes in a fungal plant pathogen.</title>
        <authorList>
            <person name="Vanheule A."/>
            <person name="Audenaert K."/>
            <person name="Warris S."/>
            <person name="Van De Geest H."/>
            <person name="Schijlen E."/>
            <person name="Hofte M."/>
            <person name="De Saeger S."/>
            <person name="Haesaert G."/>
            <person name="Waalwijk C."/>
            <person name="Van Der Lee T."/>
        </authorList>
    </citation>
    <scope>NUCLEOTIDE SEQUENCE [LARGE SCALE GENOMIC DNA]</scope>
    <source>
        <strain evidence="1 2">2516</strain>
    </source>
</reference>
<dbReference type="Proteomes" id="UP000091967">
    <property type="component" value="Unassembled WGS sequence"/>
</dbReference>
<name>A0A1B8B167_FUSPO</name>
<protein>
    <submittedName>
        <fullName evidence="1">Uncharacterized protein</fullName>
    </submittedName>
</protein>
<accession>A0A1B8B167</accession>
<proteinExistence type="predicted"/>
<organism evidence="1 2">
    <name type="scientific">Fusarium poae</name>
    <dbReference type="NCBI Taxonomy" id="36050"/>
    <lineage>
        <taxon>Eukaryota</taxon>
        <taxon>Fungi</taxon>
        <taxon>Dikarya</taxon>
        <taxon>Ascomycota</taxon>
        <taxon>Pezizomycotina</taxon>
        <taxon>Sordariomycetes</taxon>
        <taxon>Hypocreomycetidae</taxon>
        <taxon>Hypocreales</taxon>
        <taxon>Nectriaceae</taxon>
        <taxon>Fusarium</taxon>
    </lineage>
</organism>